<sequence>MSDDTIRLSKRMTELGLCSRREADEFIEQGLVKVDGVVVDVLGSRVRPEQRIELEARALNEQAERVTLLLHKPVGYVSGAAEMSGERPAWQLIKADTLSPSDRSGYTFLRKHQLHLAAAGRLDVDASGLLVLTQDGRVSRKLLSGDCEQEFLVWIDRPLDDAGLAALKAGVNSDGDRLTALRVSRQSDSQLCFVLREVQRRHIQRMCAAAGLQVKAVRRIRIGRVRLGELQQGQWRYLTENEKF</sequence>
<dbReference type="Proteomes" id="UP000279384">
    <property type="component" value="Unassembled WGS sequence"/>
</dbReference>
<dbReference type="InterPro" id="IPR042092">
    <property type="entry name" value="PsdUridine_s_RsuA/RluB/E/F_cat"/>
</dbReference>
<name>A0A495BHB5_VOGIN</name>
<protein>
    <recommendedName>
        <fullName evidence="5">Dual-specificity RNA pseudouridine synthase RluF</fullName>
        <ecNumber evidence="4">5.4.99.21</ecNumber>
    </recommendedName>
    <alternativeName>
        <fullName evidence="7">23S rRNA pseudouridine(2604) synthase</fullName>
    </alternativeName>
    <alternativeName>
        <fullName evidence="9">Ribosomal large subunit pseudouridine synthase F</fullName>
    </alternativeName>
    <alternativeName>
        <fullName evidence="8">rRNA pseudouridylate synthase F</fullName>
    </alternativeName>
    <alternativeName>
        <fullName evidence="10">rRNA-uridine isomerase F</fullName>
    </alternativeName>
    <alternativeName>
        <fullName evidence="6">tRNA(Tyr) pseudouridine(35) synthase</fullName>
    </alternativeName>
</protein>
<dbReference type="InterPro" id="IPR020103">
    <property type="entry name" value="PsdUridine_synth_cat_dom_sf"/>
</dbReference>
<evidence type="ECO:0000256" key="8">
    <source>
        <dbReference type="ARBA" id="ARBA00042843"/>
    </source>
</evidence>
<dbReference type="EC" id="5.4.99.21" evidence="4"/>
<dbReference type="Gene3D" id="3.10.290.10">
    <property type="entry name" value="RNA-binding S4 domain"/>
    <property type="match status" value="1"/>
</dbReference>
<dbReference type="GO" id="GO:0003723">
    <property type="term" value="F:RNA binding"/>
    <property type="evidence" value="ECO:0007669"/>
    <property type="project" value="UniProtKB-KW"/>
</dbReference>
<dbReference type="SUPFAM" id="SSF55120">
    <property type="entry name" value="Pseudouridine synthase"/>
    <property type="match status" value="1"/>
</dbReference>
<dbReference type="InterPro" id="IPR020094">
    <property type="entry name" value="TruA/RsuA/RluB/E/F_N"/>
</dbReference>
<evidence type="ECO:0000313" key="14">
    <source>
        <dbReference type="Proteomes" id="UP000279384"/>
    </source>
</evidence>
<evidence type="ECO:0000256" key="3">
    <source>
        <dbReference type="ARBA" id="ARBA00036535"/>
    </source>
</evidence>
<evidence type="ECO:0000256" key="10">
    <source>
        <dbReference type="ARBA" id="ARBA00043147"/>
    </source>
</evidence>
<dbReference type="SUPFAM" id="SSF55174">
    <property type="entry name" value="Alpha-L RNA-binding motif"/>
    <property type="match status" value="1"/>
</dbReference>
<dbReference type="Gene3D" id="3.30.70.1560">
    <property type="entry name" value="Alpha-L RNA-binding motif"/>
    <property type="match status" value="1"/>
</dbReference>
<evidence type="ECO:0000313" key="13">
    <source>
        <dbReference type="EMBL" id="RKQ60064.1"/>
    </source>
</evidence>
<feature type="domain" description="RNA-binding S4" evidence="12">
    <location>
        <begin position="6"/>
        <end position="63"/>
    </location>
</feature>
<evidence type="ECO:0000259" key="12">
    <source>
        <dbReference type="SMART" id="SM00363"/>
    </source>
</evidence>
<comment type="catalytic activity">
    <reaction evidence="3">
        <text>uridine(2604) in 23S rRNA = pseudouridine(2604) in 23S rRNA</text>
        <dbReference type="Rhea" id="RHEA:38875"/>
        <dbReference type="Rhea" id="RHEA-COMP:10093"/>
        <dbReference type="Rhea" id="RHEA-COMP:10094"/>
        <dbReference type="ChEBI" id="CHEBI:65314"/>
        <dbReference type="ChEBI" id="CHEBI:65315"/>
        <dbReference type="EC" id="5.4.99.21"/>
    </reaction>
</comment>
<dbReference type="AlphaFoldDB" id="A0A495BHB5"/>
<dbReference type="PANTHER" id="PTHR47683">
    <property type="entry name" value="PSEUDOURIDINE SYNTHASE FAMILY PROTEIN-RELATED"/>
    <property type="match status" value="1"/>
</dbReference>
<proteinExistence type="predicted"/>
<dbReference type="SMART" id="SM00363">
    <property type="entry name" value="S4"/>
    <property type="match status" value="1"/>
</dbReference>
<evidence type="ECO:0000256" key="7">
    <source>
        <dbReference type="ARBA" id="ARBA00041697"/>
    </source>
</evidence>
<organism evidence="13 14">
    <name type="scientific">Vogesella indigofera</name>
    <name type="common">Pseudomonas indigofera</name>
    <dbReference type="NCBI Taxonomy" id="45465"/>
    <lineage>
        <taxon>Bacteria</taxon>
        <taxon>Pseudomonadati</taxon>
        <taxon>Pseudomonadota</taxon>
        <taxon>Betaproteobacteria</taxon>
        <taxon>Neisseriales</taxon>
        <taxon>Chromobacteriaceae</taxon>
        <taxon>Vogesella</taxon>
    </lineage>
</organism>
<dbReference type="EMBL" id="RBID01000013">
    <property type="protein sequence ID" value="RKQ60064.1"/>
    <property type="molecule type" value="Genomic_DNA"/>
</dbReference>
<comment type="caution">
    <text evidence="13">The sequence shown here is derived from an EMBL/GenBank/DDBJ whole genome shotgun (WGS) entry which is preliminary data.</text>
</comment>
<gene>
    <name evidence="13" type="ORF">C8E02_1408</name>
</gene>
<evidence type="ECO:0000256" key="11">
    <source>
        <dbReference type="PROSITE-ProRule" id="PRU00182"/>
    </source>
</evidence>
<dbReference type="GO" id="GO:0160138">
    <property type="term" value="F:23S rRNA pseudouridine(2604) synthase activity"/>
    <property type="evidence" value="ECO:0007669"/>
    <property type="project" value="UniProtKB-EC"/>
</dbReference>
<keyword evidence="11" id="KW-0694">RNA-binding</keyword>
<comment type="catalytic activity">
    <reaction evidence="2">
        <text>uridine(35) in tRNA(Tyr) = pseudouridine(35) in tRNA(Tyr)</text>
        <dbReference type="Rhea" id="RHEA:60556"/>
        <dbReference type="Rhea" id="RHEA-COMP:15607"/>
        <dbReference type="Rhea" id="RHEA-COMP:15608"/>
        <dbReference type="ChEBI" id="CHEBI:65314"/>
        <dbReference type="ChEBI" id="CHEBI:65315"/>
    </reaction>
</comment>
<evidence type="ECO:0000256" key="5">
    <source>
        <dbReference type="ARBA" id="ARBA00039989"/>
    </source>
</evidence>
<reference evidence="13 14" key="1">
    <citation type="submission" date="2018-10" db="EMBL/GenBank/DDBJ databases">
        <title>Genomic Encyclopedia of Type Strains, Phase IV (KMG-IV): sequencing the most valuable type-strain genomes for metagenomic binning, comparative biology and taxonomic classification.</title>
        <authorList>
            <person name="Goeker M."/>
        </authorList>
    </citation>
    <scope>NUCLEOTIDE SEQUENCE [LARGE SCALE GENOMIC DNA]</scope>
    <source>
        <strain evidence="13 14">DSM 3303</strain>
    </source>
</reference>
<dbReference type="InterPro" id="IPR002942">
    <property type="entry name" value="S4_RNA-bd"/>
</dbReference>
<dbReference type="Pfam" id="PF00849">
    <property type="entry name" value="PseudoU_synth_2"/>
    <property type="match status" value="1"/>
</dbReference>
<dbReference type="InterPro" id="IPR050343">
    <property type="entry name" value="RsuA_PseudoU_synthase"/>
</dbReference>
<dbReference type="Pfam" id="PF01479">
    <property type="entry name" value="S4"/>
    <property type="match status" value="1"/>
</dbReference>
<evidence type="ECO:0000256" key="2">
    <source>
        <dbReference type="ARBA" id="ARBA00036390"/>
    </source>
</evidence>
<dbReference type="RefSeq" id="WP_120810212.1">
    <property type="nucleotide sequence ID" value="NZ_RBID01000013.1"/>
</dbReference>
<dbReference type="GO" id="GO:0000455">
    <property type="term" value="P:enzyme-directed rRNA pseudouridine synthesis"/>
    <property type="evidence" value="ECO:0007669"/>
    <property type="project" value="UniProtKB-ARBA"/>
</dbReference>
<keyword evidence="1" id="KW-0413">Isomerase</keyword>
<dbReference type="InterPro" id="IPR006145">
    <property type="entry name" value="PsdUridine_synth_RsuA/RluA"/>
</dbReference>
<evidence type="ECO:0000256" key="6">
    <source>
        <dbReference type="ARBA" id="ARBA00041420"/>
    </source>
</evidence>
<accession>A0A495BHB5</accession>
<dbReference type="PROSITE" id="PS50889">
    <property type="entry name" value="S4"/>
    <property type="match status" value="1"/>
</dbReference>
<dbReference type="Gene3D" id="3.30.70.580">
    <property type="entry name" value="Pseudouridine synthase I, catalytic domain, N-terminal subdomain"/>
    <property type="match status" value="1"/>
</dbReference>
<dbReference type="InterPro" id="IPR036986">
    <property type="entry name" value="S4_RNA-bd_sf"/>
</dbReference>
<dbReference type="PANTHER" id="PTHR47683:SF2">
    <property type="entry name" value="RNA-BINDING S4 DOMAIN-CONTAINING PROTEIN"/>
    <property type="match status" value="1"/>
</dbReference>
<evidence type="ECO:0000256" key="9">
    <source>
        <dbReference type="ARBA" id="ARBA00042890"/>
    </source>
</evidence>
<evidence type="ECO:0000256" key="1">
    <source>
        <dbReference type="ARBA" id="ARBA00023235"/>
    </source>
</evidence>
<evidence type="ECO:0000256" key="4">
    <source>
        <dbReference type="ARBA" id="ARBA00038922"/>
    </source>
</evidence>